<keyword evidence="2" id="KW-1185">Reference proteome</keyword>
<name>A0A5P9JX62_9ALPH</name>
<reference evidence="1" key="1">
    <citation type="journal article" date="2019" name="Vet. Microbiol.">
        <title>Molecular and microscopic characterisation of a novel pathogenic herpesvirus from Indian ringneck parrots (Psittacula krameri).</title>
        <authorList>
            <person name="Sutherland M."/>
            <person name="Sarker S."/>
            <person name="Raidal S.R."/>
        </authorList>
    </citation>
    <scope>NUCLEOTIDE SEQUENCE</scope>
    <source>
        <strain evidence="1">PsHV 5</strain>
    </source>
</reference>
<dbReference type="EMBL" id="MK955929">
    <property type="protein sequence ID" value="QFU14604.1"/>
    <property type="molecule type" value="Genomic_DNA"/>
</dbReference>
<dbReference type="Proteomes" id="UP001162227">
    <property type="component" value="Segment"/>
</dbReference>
<organism evidence="1 2">
    <name type="scientific">Psittacid alphaherpesvirus 5</name>
    <dbReference type="NCBI Taxonomy" id="2972693"/>
    <lineage>
        <taxon>Viruses</taxon>
        <taxon>Duplodnaviria</taxon>
        <taxon>Heunggongvirae</taxon>
        <taxon>Peploviricota</taxon>
        <taxon>Herviviricetes</taxon>
        <taxon>Herpesvirales</taxon>
        <taxon>Orthoherpesviridae</taxon>
        <taxon>Alphaherpesvirinae</taxon>
        <taxon>Iltovirus</taxon>
        <taxon>Iltovirus psittacidalpha5</taxon>
    </lineage>
</organism>
<protein>
    <submittedName>
        <fullName evidence="1">Uncharacterized protein</fullName>
    </submittedName>
</protein>
<evidence type="ECO:0000313" key="1">
    <source>
        <dbReference type="EMBL" id="QFU14604.1"/>
    </source>
</evidence>
<accession>A0A5P9JX62</accession>
<dbReference type="KEGG" id="vg:80541407"/>
<dbReference type="RefSeq" id="YP_010802634.1">
    <property type="nucleotide sequence ID" value="NC_077028.1"/>
</dbReference>
<dbReference type="GeneID" id="80541407"/>
<sequence>MHSPLPRLHLPSLTVFLGSSLTEIPPTVGLRTLAMSSSSFLQAPLCTLLRISKR</sequence>
<gene>
    <name evidence="1" type="primary">hypothetical protein</name>
</gene>
<evidence type="ECO:0000313" key="2">
    <source>
        <dbReference type="Proteomes" id="UP001162227"/>
    </source>
</evidence>
<proteinExistence type="predicted"/>
<reference evidence="1" key="2">
    <citation type="submission" date="2019-05" db="EMBL/GenBank/DDBJ databases">
        <authorList>
            <person name="Sutherland M."/>
            <person name="Sarker S."/>
            <person name="Raidal S.R."/>
        </authorList>
    </citation>
    <scope>NUCLEOTIDE SEQUENCE</scope>
    <source>
        <strain evidence="1">PsHV 5</strain>
    </source>
</reference>